<reference evidence="2 4" key="1">
    <citation type="submission" date="2015-12" db="EMBL/GenBank/DDBJ databases">
        <title>Intraspecies pangenome expansion in the marine bacterium Alteromonas.</title>
        <authorList>
            <person name="Lopez-Perez M."/>
            <person name="Rodriguez-Valera F."/>
        </authorList>
    </citation>
    <scope>NUCLEOTIDE SEQUENCE [LARGE SCALE GENOMIC DNA]</scope>
    <source>
        <strain evidence="2 4">LMG 21861</strain>
    </source>
</reference>
<evidence type="ECO:0000313" key="2">
    <source>
        <dbReference type="EMBL" id="AMJ75528.1"/>
    </source>
</evidence>
<dbReference type="EMBL" id="JAUOQI010000013">
    <property type="protein sequence ID" value="MDO6578905.1"/>
    <property type="molecule type" value="Genomic_DNA"/>
</dbReference>
<evidence type="ECO:0000256" key="1">
    <source>
        <dbReference type="SAM" id="MobiDB-lite"/>
    </source>
</evidence>
<organism evidence="3 5">
    <name type="scientific">Alteromonas stellipolaris</name>
    <dbReference type="NCBI Taxonomy" id="233316"/>
    <lineage>
        <taxon>Bacteria</taxon>
        <taxon>Pseudomonadati</taxon>
        <taxon>Pseudomonadota</taxon>
        <taxon>Gammaproteobacteria</taxon>
        <taxon>Alteromonadales</taxon>
        <taxon>Alteromonadaceae</taxon>
        <taxon>Alteromonas/Salinimonas group</taxon>
        <taxon>Alteromonas</taxon>
    </lineage>
</organism>
<evidence type="ECO:0000313" key="5">
    <source>
        <dbReference type="Proteomes" id="UP001170717"/>
    </source>
</evidence>
<dbReference type="Proteomes" id="UP000056750">
    <property type="component" value="Chromosome"/>
</dbReference>
<dbReference type="InterPro" id="IPR013783">
    <property type="entry name" value="Ig-like_fold"/>
</dbReference>
<feature type="compositionally biased region" description="Polar residues" evidence="1">
    <location>
        <begin position="21"/>
        <end position="37"/>
    </location>
</feature>
<sequence length="189" mass="20345">MKIYPYIALLTAIALTPYESHGQSTSKDSNPSNSTSAPVYKVKQADGTVLYTDTPSPESDTVEFDTKTQNVVSSPSTPKSTLAQTATSKTKTYKVVIASPAPNATLRNNAGNFTIRANQPTSVKAPRYQLIFDGALLQSNTTGVFTLNDINRGEHQYKVELTDNKGKTLASSALQTLFLHQASALINSN</sequence>
<evidence type="ECO:0000313" key="4">
    <source>
        <dbReference type="Proteomes" id="UP000056750"/>
    </source>
</evidence>
<reference evidence="3" key="2">
    <citation type="submission" date="2023-07" db="EMBL/GenBank/DDBJ databases">
        <title>Genome content predicts the carbon catabolic preferences of heterotrophic bacteria.</title>
        <authorList>
            <person name="Gralka M."/>
        </authorList>
    </citation>
    <scope>NUCLEOTIDE SEQUENCE</scope>
    <source>
        <strain evidence="3">F2M12</strain>
    </source>
</reference>
<dbReference type="KEGG" id="asq:AVL57_17105"/>
<name>A0AAW7Z292_9ALTE</name>
<dbReference type="AlphaFoldDB" id="A0AAW7Z292"/>
<dbReference type="Proteomes" id="UP001170717">
    <property type="component" value="Unassembled WGS sequence"/>
</dbReference>
<dbReference type="EMBL" id="CP013926">
    <property type="protein sequence ID" value="AMJ75528.1"/>
    <property type="molecule type" value="Genomic_DNA"/>
</dbReference>
<gene>
    <name evidence="2" type="ORF">AVL57_17105</name>
    <name evidence="3" type="ORF">Q4527_15975</name>
</gene>
<protein>
    <submittedName>
        <fullName evidence="3">DUF4124 domain-containing protein</fullName>
    </submittedName>
</protein>
<proteinExistence type="predicted"/>
<dbReference type="RefSeq" id="WP_057789698.1">
    <property type="nucleotide sequence ID" value="NZ_CAXIBE010000004.1"/>
</dbReference>
<evidence type="ECO:0000313" key="3">
    <source>
        <dbReference type="EMBL" id="MDO6578905.1"/>
    </source>
</evidence>
<keyword evidence="4" id="KW-1185">Reference proteome</keyword>
<accession>A0AAW7Z292</accession>
<dbReference type="Gene3D" id="2.60.40.10">
    <property type="entry name" value="Immunoglobulins"/>
    <property type="match status" value="1"/>
</dbReference>
<feature type="region of interest" description="Disordered" evidence="1">
    <location>
        <begin position="20"/>
        <end position="39"/>
    </location>
</feature>